<dbReference type="EC" id="1.1.1.133" evidence="3 6"/>
<dbReference type="UniPathway" id="UPA00281"/>
<dbReference type="RefSeq" id="WP_104417432.1">
    <property type="nucleotide sequence ID" value="NZ_PTIT01000039.1"/>
</dbReference>
<comment type="caution">
    <text evidence="9">The sequence shown here is derived from an EMBL/GenBank/DDBJ whole genome shotgun (WGS) entry which is preliminary data.</text>
</comment>
<feature type="domain" description="RmlD-like substrate binding" evidence="7">
    <location>
        <begin position="1"/>
        <end position="291"/>
    </location>
</feature>
<protein>
    <recommendedName>
        <fullName evidence="4 6">dTDP-4-dehydrorhamnose reductase</fullName>
        <ecNumber evidence="3 6">1.1.1.133</ecNumber>
    </recommendedName>
</protein>
<accession>A0A2S6G2G9</accession>
<proteinExistence type="inferred from homology"/>
<dbReference type="InterPro" id="IPR029903">
    <property type="entry name" value="RmlD-like-bd"/>
</dbReference>
<dbReference type="GO" id="GO:0019305">
    <property type="term" value="P:dTDP-rhamnose biosynthetic process"/>
    <property type="evidence" value="ECO:0007669"/>
    <property type="project" value="UniProtKB-UniPathway"/>
</dbReference>
<dbReference type="NCBIfam" id="TIGR01214">
    <property type="entry name" value="rmlD"/>
    <property type="match status" value="1"/>
</dbReference>
<keyword evidence="6" id="KW-0521">NADP</keyword>
<evidence type="ECO:0000256" key="1">
    <source>
        <dbReference type="ARBA" id="ARBA00004781"/>
    </source>
</evidence>
<dbReference type="GO" id="GO:0009243">
    <property type="term" value="P:O antigen biosynthetic process"/>
    <property type="evidence" value="ECO:0007669"/>
    <property type="project" value="UniProtKB-UniPathway"/>
</dbReference>
<evidence type="ECO:0000313" key="9">
    <source>
        <dbReference type="EMBL" id="PPK51892.1"/>
    </source>
</evidence>
<dbReference type="InterPro" id="IPR036291">
    <property type="entry name" value="NAD(P)-bd_dom_sf"/>
</dbReference>
<evidence type="ECO:0000313" key="10">
    <source>
        <dbReference type="Proteomes" id="UP000239446"/>
    </source>
</evidence>
<dbReference type="GO" id="GO:0008831">
    <property type="term" value="F:dTDP-4-dehydrorhamnose reductase activity"/>
    <property type="evidence" value="ECO:0007669"/>
    <property type="project" value="UniProtKB-EC"/>
</dbReference>
<evidence type="ECO:0000313" key="8">
    <source>
        <dbReference type="EMBL" id="PPK49977.1"/>
    </source>
</evidence>
<dbReference type="PANTHER" id="PTHR10491">
    <property type="entry name" value="DTDP-4-DEHYDRORHAMNOSE REDUCTASE"/>
    <property type="match status" value="1"/>
</dbReference>
<dbReference type="AlphaFoldDB" id="A0A2S6G2G9"/>
<evidence type="ECO:0000256" key="6">
    <source>
        <dbReference type="RuleBase" id="RU364082"/>
    </source>
</evidence>
<dbReference type="NCBIfam" id="NF007440">
    <property type="entry name" value="PRK09987.1"/>
    <property type="match status" value="1"/>
</dbReference>
<dbReference type="Proteomes" id="UP000239648">
    <property type="component" value="Unassembled WGS sequence"/>
</dbReference>
<dbReference type="GO" id="GO:0005829">
    <property type="term" value="C:cytosol"/>
    <property type="evidence" value="ECO:0007669"/>
    <property type="project" value="TreeGrafter"/>
</dbReference>
<evidence type="ECO:0000256" key="4">
    <source>
        <dbReference type="ARBA" id="ARBA00017099"/>
    </source>
</evidence>
<sequence length="299" mass="32143">MTILLFGGNGQVGTELQRTLLPHGDLVVLRRSDVDLTNNAAIKSAIKELNPAVIVNAAAYTAVDKAESEPDLAASVNSDAVATMAESAGDSGALLIHYSTDYVFSGEGSGPYKPEDAANPKSVYGLTKLKGEQAIQASGCNYLIFRTSWVYSSHGNNFVKTMLRLGKEKDQLRVVADQTGAPTSAEQIADVTSLALCGYRTGSLKDGIYHLTAGGETTWHGFAFHVLGTARKLGLCLQISPENIVPIPTSEFPTPASRPANSRMSNTALESALQIRMPDWRLHADRVVQQLIEKQIDKR</sequence>
<reference evidence="9 10" key="2">
    <citation type="submission" date="2018-02" db="EMBL/GenBank/DDBJ databases">
        <title>Subsurface microbial communities from deep shales in Ohio and West Virginia, USA.</title>
        <authorList>
            <person name="Wrighton K."/>
        </authorList>
    </citation>
    <scope>NUCLEOTIDE SEQUENCE [LARGE SCALE GENOMIC DNA]</scope>
    <source>
        <strain evidence="9 10">UTICA-S1B9</strain>
    </source>
</reference>
<keyword evidence="6" id="KW-0560">Oxidoreductase</keyword>
<dbReference type="FunFam" id="3.40.50.720:FF:000159">
    <property type="entry name" value="dTDP-4-dehydrorhamnose reductase"/>
    <property type="match status" value="1"/>
</dbReference>
<gene>
    <name evidence="9" type="ORF">B0H24_10396</name>
    <name evidence="8" type="ORF">BY455_1396</name>
</gene>
<comment type="similarity">
    <text evidence="2 6">Belongs to the dTDP-4-dehydrorhamnose reductase family.</text>
</comment>
<dbReference type="Gene3D" id="3.90.25.10">
    <property type="entry name" value="UDP-galactose 4-epimerase, domain 1"/>
    <property type="match status" value="1"/>
</dbReference>
<dbReference type="UniPathway" id="UPA00124"/>
<dbReference type="OrthoDB" id="9803892at2"/>
<dbReference type="SUPFAM" id="SSF51735">
    <property type="entry name" value="NAD(P)-binding Rossmann-fold domains"/>
    <property type="match status" value="1"/>
</dbReference>
<dbReference type="InterPro" id="IPR005913">
    <property type="entry name" value="dTDP_dehydrorham_reduct"/>
</dbReference>
<dbReference type="Gene3D" id="3.40.50.720">
    <property type="entry name" value="NAD(P)-binding Rossmann-like Domain"/>
    <property type="match status" value="1"/>
</dbReference>
<evidence type="ECO:0000313" key="11">
    <source>
        <dbReference type="Proteomes" id="UP000239648"/>
    </source>
</evidence>
<comment type="function">
    <text evidence="6">Catalyzes the reduction of dTDP-6-deoxy-L-lyxo-4-hexulose to yield dTDP-L-rhamnose.</text>
</comment>
<keyword evidence="11" id="KW-1185">Reference proteome</keyword>
<evidence type="ECO:0000259" key="7">
    <source>
        <dbReference type="Pfam" id="PF04321"/>
    </source>
</evidence>
<dbReference type="Proteomes" id="UP000239446">
    <property type="component" value="Unassembled WGS sequence"/>
</dbReference>
<name>A0A2S6G2G9_9GAMM</name>
<comment type="pathway">
    <text evidence="1 6">Carbohydrate biosynthesis; dTDP-L-rhamnose biosynthesis.</text>
</comment>
<organism evidence="9 10">
    <name type="scientific">Marinobacter persicus</name>
    <dbReference type="NCBI Taxonomy" id="930118"/>
    <lineage>
        <taxon>Bacteria</taxon>
        <taxon>Pseudomonadati</taxon>
        <taxon>Pseudomonadota</taxon>
        <taxon>Gammaproteobacteria</taxon>
        <taxon>Pseudomonadales</taxon>
        <taxon>Marinobacteraceae</taxon>
        <taxon>Marinobacter</taxon>
    </lineage>
</organism>
<comment type="catalytic activity">
    <reaction evidence="5 6">
        <text>dTDP-beta-L-rhamnose + NADP(+) = dTDP-4-dehydro-beta-L-rhamnose + NADPH + H(+)</text>
        <dbReference type="Rhea" id="RHEA:21796"/>
        <dbReference type="ChEBI" id="CHEBI:15378"/>
        <dbReference type="ChEBI" id="CHEBI:57510"/>
        <dbReference type="ChEBI" id="CHEBI:57783"/>
        <dbReference type="ChEBI" id="CHEBI:58349"/>
        <dbReference type="ChEBI" id="CHEBI:62830"/>
        <dbReference type="EC" id="1.1.1.133"/>
    </reaction>
</comment>
<comment type="cofactor">
    <cofactor evidence="6">
        <name>Mg(2+)</name>
        <dbReference type="ChEBI" id="CHEBI:18420"/>
    </cofactor>
    <text evidence="6">Binds 1 Mg(2+) ion per monomer.</text>
</comment>
<dbReference type="EMBL" id="PTIT01000039">
    <property type="protein sequence ID" value="PPK49977.1"/>
    <property type="molecule type" value="Genomic_DNA"/>
</dbReference>
<reference evidence="8 11" key="1">
    <citation type="submission" date="2018-02" db="EMBL/GenBank/DDBJ databases">
        <title>Deep subsurface shale carbon reservoir microbial communities from Ohio and West Virginia, USA.</title>
        <authorList>
            <person name="Wrighton K."/>
        </authorList>
    </citation>
    <scope>NUCLEOTIDE SEQUENCE [LARGE SCALE GENOMIC DNA]</scope>
    <source>
        <strain evidence="8 11">UTICA-S1B6</strain>
    </source>
</reference>
<dbReference type="PANTHER" id="PTHR10491:SF4">
    <property type="entry name" value="METHIONINE ADENOSYLTRANSFERASE 2 SUBUNIT BETA"/>
    <property type="match status" value="1"/>
</dbReference>
<evidence type="ECO:0000256" key="5">
    <source>
        <dbReference type="ARBA" id="ARBA00048200"/>
    </source>
</evidence>
<dbReference type="EMBL" id="PTIU01000039">
    <property type="protein sequence ID" value="PPK51892.1"/>
    <property type="molecule type" value="Genomic_DNA"/>
</dbReference>
<evidence type="ECO:0000256" key="3">
    <source>
        <dbReference type="ARBA" id="ARBA00012929"/>
    </source>
</evidence>
<dbReference type="Pfam" id="PF04321">
    <property type="entry name" value="RmlD_sub_bind"/>
    <property type="match status" value="1"/>
</dbReference>
<dbReference type="CDD" id="cd05254">
    <property type="entry name" value="dTDP_HR_like_SDR_e"/>
    <property type="match status" value="1"/>
</dbReference>
<evidence type="ECO:0000256" key="2">
    <source>
        <dbReference type="ARBA" id="ARBA00010944"/>
    </source>
</evidence>